<dbReference type="EMBL" id="BLXT01005012">
    <property type="protein sequence ID" value="GFO19118.1"/>
    <property type="molecule type" value="Genomic_DNA"/>
</dbReference>
<reference evidence="1 2" key="1">
    <citation type="journal article" date="2021" name="Elife">
        <title>Chloroplast acquisition without the gene transfer in kleptoplastic sea slugs, Plakobranchus ocellatus.</title>
        <authorList>
            <person name="Maeda T."/>
            <person name="Takahashi S."/>
            <person name="Yoshida T."/>
            <person name="Shimamura S."/>
            <person name="Takaki Y."/>
            <person name="Nagai Y."/>
            <person name="Toyoda A."/>
            <person name="Suzuki Y."/>
            <person name="Arimoto A."/>
            <person name="Ishii H."/>
            <person name="Satoh N."/>
            <person name="Nishiyama T."/>
            <person name="Hasebe M."/>
            <person name="Maruyama T."/>
            <person name="Minagawa J."/>
            <person name="Obokata J."/>
            <person name="Shigenobu S."/>
        </authorList>
    </citation>
    <scope>NUCLEOTIDE SEQUENCE [LARGE SCALE GENOMIC DNA]</scope>
</reference>
<gene>
    <name evidence="1" type="ORF">PoB_004562300</name>
</gene>
<organism evidence="1 2">
    <name type="scientific">Plakobranchus ocellatus</name>
    <dbReference type="NCBI Taxonomy" id="259542"/>
    <lineage>
        <taxon>Eukaryota</taxon>
        <taxon>Metazoa</taxon>
        <taxon>Spiralia</taxon>
        <taxon>Lophotrochozoa</taxon>
        <taxon>Mollusca</taxon>
        <taxon>Gastropoda</taxon>
        <taxon>Heterobranchia</taxon>
        <taxon>Euthyneura</taxon>
        <taxon>Panpulmonata</taxon>
        <taxon>Sacoglossa</taxon>
        <taxon>Placobranchoidea</taxon>
        <taxon>Plakobranchidae</taxon>
        <taxon>Plakobranchus</taxon>
    </lineage>
</organism>
<keyword evidence="2" id="KW-1185">Reference proteome</keyword>
<protein>
    <submittedName>
        <fullName evidence="1">Uncharacterized protein</fullName>
    </submittedName>
</protein>
<name>A0AAV4BHN6_9GAST</name>
<comment type="caution">
    <text evidence="1">The sequence shown here is derived from an EMBL/GenBank/DDBJ whole genome shotgun (WGS) entry which is preliminary data.</text>
</comment>
<dbReference type="AlphaFoldDB" id="A0AAV4BHN6"/>
<evidence type="ECO:0000313" key="2">
    <source>
        <dbReference type="Proteomes" id="UP000735302"/>
    </source>
</evidence>
<accession>A0AAV4BHN6</accession>
<dbReference type="Proteomes" id="UP000735302">
    <property type="component" value="Unassembled WGS sequence"/>
</dbReference>
<sequence>MSPVDKTIVRGHGARCKHFGKRARRDSWIVGGKRHGAHILRVVTNHTTLGPMVERGHGTSRMMVIRGQRIRGVTARASGGQVFASSAVKDLFSDLT</sequence>
<evidence type="ECO:0000313" key="1">
    <source>
        <dbReference type="EMBL" id="GFO19118.1"/>
    </source>
</evidence>
<proteinExistence type="predicted"/>